<evidence type="ECO:0000313" key="3">
    <source>
        <dbReference type="Proteomes" id="UP001281761"/>
    </source>
</evidence>
<evidence type="ECO:0000313" key="2">
    <source>
        <dbReference type="EMBL" id="KAK2942378.1"/>
    </source>
</evidence>
<reference evidence="2 3" key="1">
    <citation type="journal article" date="2022" name="bioRxiv">
        <title>Genomics of Preaxostyla Flagellates Illuminates Evolutionary Transitions and the Path Towards Mitochondrial Loss.</title>
        <authorList>
            <person name="Novak L.V.F."/>
            <person name="Treitli S.C."/>
            <person name="Pyrih J."/>
            <person name="Halakuc P."/>
            <person name="Pipaliya S.V."/>
            <person name="Vacek V."/>
            <person name="Brzon O."/>
            <person name="Soukal P."/>
            <person name="Eme L."/>
            <person name="Dacks J.B."/>
            <person name="Karnkowska A."/>
            <person name="Elias M."/>
            <person name="Hampl V."/>
        </authorList>
    </citation>
    <scope>NUCLEOTIDE SEQUENCE [LARGE SCALE GENOMIC DNA]</scope>
    <source>
        <strain evidence="2">NAU3</strain>
        <tissue evidence="2">Gut</tissue>
    </source>
</reference>
<feature type="compositionally biased region" description="Basic and acidic residues" evidence="1">
    <location>
        <begin position="58"/>
        <end position="71"/>
    </location>
</feature>
<organism evidence="2 3">
    <name type="scientific">Blattamonas nauphoetae</name>
    <dbReference type="NCBI Taxonomy" id="2049346"/>
    <lineage>
        <taxon>Eukaryota</taxon>
        <taxon>Metamonada</taxon>
        <taxon>Preaxostyla</taxon>
        <taxon>Oxymonadida</taxon>
        <taxon>Blattamonas</taxon>
    </lineage>
</organism>
<protein>
    <submittedName>
        <fullName evidence="2">Uncharacterized protein</fullName>
    </submittedName>
</protein>
<dbReference type="Proteomes" id="UP001281761">
    <property type="component" value="Unassembled WGS sequence"/>
</dbReference>
<name>A0ABQ9WSS4_9EUKA</name>
<dbReference type="EMBL" id="JARBJD010000413">
    <property type="protein sequence ID" value="KAK2942378.1"/>
    <property type="molecule type" value="Genomic_DNA"/>
</dbReference>
<feature type="region of interest" description="Disordered" evidence="1">
    <location>
        <begin position="12"/>
        <end position="80"/>
    </location>
</feature>
<evidence type="ECO:0000256" key="1">
    <source>
        <dbReference type="SAM" id="MobiDB-lite"/>
    </source>
</evidence>
<feature type="compositionally biased region" description="Basic and acidic residues" evidence="1">
    <location>
        <begin position="12"/>
        <end position="40"/>
    </location>
</feature>
<sequence length="135" mass="15513">MLVSTIALQIGREVEDGRGKGTRWRREEEKDKEEEGKDYWKSNSNHTQRKNAIAVGCLEKKPHNKHDDVQKGKQTQSTWRLASSSPLLPRIWSNTPMLTFNPLPLSLSTFRISLAQQQTLPKTIRKDRKMSSPNS</sequence>
<keyword evidence="3" id="KW-1185">Reference proteome</keyword>
<proteinExistence type="predicted"/>
<comment type="caution">
    <text evidence="2">The sequence shown here is derived from an EMBL/GenBank/DDBJ whole genome shotgun (WGS) entry which is preliminary data.</text>
</comment>
<gene>
    <name evidence="2" type="ORF">BLNAU_22721</name>
</gene>
<accession>A0ABQ9WSS4</accession>